<evidence type="ECO:0000313" key="13">
    <source>
        <dbReference type="Proteomes" id="UP000641386"/>
    </source>
</evidence>
<keyword evidence="3" id="KW-0813">Transport</keyword>
<comment type="similarity">
    <text evidence="10">Belongs to the ABC transporter superfamily. Drug exporter-1 (DrugE1) (TC 3.A.1.105) family.</text>
</comment>
<evidence type="ECO:0000259" key="11">
    <source>
        <dbReference type="PROSITE" id="PS50893"/>
    </source>
</evidence>
<dbReference type="InterPro" id="IPR017871">
    <property type="entry name" value="ABC_transporter-like_CS"/>
</dbReference>
<dbReference type="RefSeq" id="WP_189895582.1">
    <property type="nucleotide sequence ID" value="NZ_BNBC01000001.1"/>
</dbReference>
<dbReference type="PANTHER" id="PTHR42711:SF19">
    <property type="entry name" value="DOXORUBICIN RESISTANCE ATP-BINDING PROTEIN DRRA"/>
    <property type="match status" value="1"/>
</dbReference>
<reference evidence="12" key="2">
    <citation type="submission" date="2020-09" db="EMBL/GenBank/DDBJ databases">
        <authorList>
            <person name="Sun Q."/>
            <person name="Ohkuma M."/>
        </authorList>
    </citation>
    <scope>NUCLEOTIDE SEQUENCE</scope>
    <source>
        <strain evidence="12">JCM 3302</strain>
    </source>
</reference>
<keyword evidence="13" id="KW-1185">Reference proteome</keyword>
<evidence type="ECO:0000256" key="2">
    <source>
        <dbReference type="ARBA" id="ARBA00012191"/>
    </source>
</evidence>
<evidence type="ECO:0000256" key="3">
    <source>
        <dbReference type="ARBA" id="ARBA00022448"/>
    </source>
</evidence>
<comment type="subcellular location">
    <subcellularLocation>
        <location evidence="1">Cell membrane</location>
        <topology evidence="1">Peripheral membrane protein</topology>
        <orientation evidence="1">Cytoplasmic side</orientation>
    </subcellularLocation>
</comment>
<keyword evidence="6 12" id="KW-0067">ATP-binding</keyword>
<dbReference type="SMART" id="SM00382">
    <property type="entry name" value="AAA"/>
    <property type="match status" value="1"/>
</dbReference>
<comment type="caution">
    <text evidence="12">The sequence shown here is derived from an EMBL/GenBank/DDBJ whole genome shotgun (WGS) entry which is preliminary data.</text>
</comment>
<dbReference type="InterPro" id="IPR003439">
    <property type="entry name" value="ABC_transporter-like_ATP-bd"/>
</dbReference>
<evidence type="ECO:0000313" key="12">
    <source>
        <dbReference type="EMBL" id="GHE52633.1"/>
    </source>
</evidence>
<gene>
    <name evidence="12" type="ORF">GCM10014715_01710</name>
</gene>
<dbReference type="GO" id="GO:1900753">
    <property type="term" value="P:doxorubicin transport"/>
    <property type="evidence" value="ECO:0007669"/>
    <property type="project" value="InterPro"/>
</dbReference>
<dbReference type="PROSITE" id="PS00211">
    <property type="entry name" value="ABC_TRANSPORTER_1"/>
    <property type="match status" value="1"/>
</dbReference>
<feature type="domain" description="ABC transporter" evidence="11">
    <location>
        <begin position="5"/>
        <end position="235"/>
    </location>
</feature>
<dbReference type="Gene3D" id="3.40.50.300">
    <property type="entry name" value="P-loop containing nucleotide triphosphate hydrolases"/>
    <property type="match status" value="1"/>
</dbReference>
<dbReference type="PROSITE" id="PS50893">
    <property type="entry name" value="ABC_TRANSPORTER_2"/>
    <property type="match status" value="1"/>
</dbReference>
<dbReference type="InterPro" id="IPR025302">
    <property type="entry name" value="DrrA1/2-like_C"/>
</dbReference>
<dbReference type="GO" id="GO:0005524">
    <property type="term" value="F:ATP binding"/>
    <property type="evidence" value="ECO:0007669"/>
    <property type="project" value="UniProtKB-KW"/>
</dbReference>
<evidence type="ECO:0000256" key="8">
    <source>
        <dbReference type="ARBA" id="ARBA00023136"/>
    </source>
</evidence>
<evidence type="ECO:0000256" key="6">
    <source>
        <dbReference type="ARBA" id="ARBA00022840"/>
    </source>
</evidence>
<dbReference type="Pfam" id="PF13732">
    <property type="entry name" value="DrrA1-3_C"/>
    <property type="match status" value="1"/>
</dbReference>
<dbReference type="GO" id="GO:0043215">
    <property type="term" value="P:daunorubicin transport"/>
    <property type="evidence" value="ECO:0007669"/>
    <property type="project" value="InterPro"/>
</dbReference>
<dbReference type="PANTHER" id="PTHR42711">
    <property type="entry name" value="ABC TRANSPORTER ATP-BINDING PROTEIN"/>
    <property type="match status" value="1"/>
</dbReference>
<keyword evidence="7" id="KW-1278">Translocase</keyword>
<dbReference type="Proteomes" id="UP000641386">
    <property type="component" value="Unassembled WGS sequence"/>
</dbReference>
<dbReference type="InterPro" id="IPR005894">
    <property type="entry name" value="DrrA"/>
</dbReference>
<evidence type="ECO:0000256" key="7">
    <source>
        <dbReference type="ARBA" id="ARBA00022967"/>
    </source>
</evidence>
<dbReference type="GO" id="GO:0005886">
    <property type="term" value="C:plasma membrane"/>
    <property type="evidence" value="ECO:0007669"/>
    <property type="project" value="UniProtKB-SubCell"/>
</dbReference>
<name>A0A918ZGW4_9ACTN</name>
<dbReference type="GO" id="GO:0046677">
    <property type="term" value="P:response to antibiotic"/>
    <property type="evidence" value="ECO:0007669"/>
    <property type="project" value="UniProtKB-KW"/>
</dbReference>
<keyword evidence="9" id="KW-0046">Antibiotic resistance</keyword>
<evidence type="ECO:0000256" key="10">
    <source>
        <dbReference type="ARBA" id="ARBA00049985"/>
    </source>
</evidence>
<evidence type="ECO:0000256" key="5">
    <source>
        <dbReference type="ARBA" id="ARBA00022741"/>
    </source>
</evidence>
<dbReference type="GO" id="GO:0008559">
    <property type="term" value="F:ABC-type xenobiotic transporter activity"/>
    <property type="evidence" value="ECO:0007669"/>
    <property type="project" value="UniProtKB-EC"/>
</dbReference>
<evidence type="ECO:0000256" key="1">
    <source>
        <dbReference type="ARBA" id="ARBA00004413"/>
    </source>
</evidence>
<dbReference type="Pfam" id="PF00005">
    <property type="entry name" value="ABC_tran"/>
    <property type="match status" value="1"/>
</dbReference>
<dbReference type="FunFam" id="3.40.50.300:FF:000589">
    <property type="entry name" value="ABC transporter, ATP-binding subunit"/>
    <property type="match status" value="1"/>
</dbReference>
<sequence length="321" mass="34738">MPGAIYAEGLVKTFGDVRALDGVDLDVPEGTVLGLLGPNGAGKTTTVRCLTTLLRPDSGKAVVAGIDVLRHPNEVRRSIGLSGQFAAVDEYLTGRENLQMVGRLYQMRARAAKARAQELLEQFNLADAADRPAKTYSGGMRRRLDLAAALVVSPPVMFMDEPTTGLDPRNRQQLWEVIKQLVSGGTTLLLTTQYLEEADHLAHEIAVVDHGRVIARGTSDQLKARTGGERVEVVVHDREDIAAASEVLRGFGKGDTTVEQHTRRLTVPVTGGAKLLAEVIRELDGRGIEIDDIGLRRPTLDDVFLSLTGHVAEEKPEEAAK</sequence>
<dbReference type="GO" id="GO:0016887">
    <property type="term" value="F:ATP hydrolysis activity"/>
    <property type="evidence" value="ECO:0007669"/>
    <property type="project" value="InterPro"/>
</dbReference>
<dbReference type="NCBIfam" id="TIGR01188">
    <property type="entry name" value="drrA"/>
    <property type="match status" value="1"/>
</dbReference>
<dbReference type="InterPro" id="IPR003593">
    <property type="entry name" value="AAA+_ATPase"/>
</dbReference>
<reference evidence="12" key="1">
    <citation type="journal article" date="2014" name="Int. J. Syst. Evol. Microbiol.">
        <title>Complete genome sequence of Corynebacterium casei LMG S-19264T (=DSM 44701T), isolated from a smear-ripened cheese.</title>
        <authorList>
            <consortium name="US DOE Joint Genome Institute (JGI-PGF)"/>
            <person name="Walter F."/>
            <person name="Albersmeier A."/>
            <person name="Kalinowski J."/>
            <person name="Ruckert C."/>
        </authorList>
    </citation>
    <scope>NUCLEOTIDE SEQUENCE</scope>
    <source>
        <strain evidence="12">JCM 3302</strain>
    </source>
</reference>
<dbReference type="InterPro" id="IPR027417">
    <property type="entry name" value="P-loop_NTPase"/>
</dbReference>
<dbReference type="EMBL" id="BNBC01000001">
    <property type="protein sequence ID" value="GHE52633.1"/>
    <property type="molecule type" value="Genomic_DNA"/>
</dbReference>
<keyword evidence="4" id="KW-1003">Cell membrane</keyword>
<proteinExistence type="inferred from homology"/>
<evidence type="ECO:0000256" key="4">
    <source>
        <dbReference type="ARBA" id="ARBA00022475"/>
    </source>
</evidence>
<dbReference type="SUPFAM" id="SSF52540">
    <property type="entry name" value="P-loop containing nucleoside triphosphate hydrolases"/>
    <property type="match status" value="1"/>
</dbReference>
<keyword evidence="8" id="KW-0472">Membrane</keyword>
<organism evidence="12 13">
    <name type="scientific">Streptomyces spiralis</name>
    <dbReference type="NCBI Taxonomy" id="66376"/>
    <lineage>
        <taxon>Bacteria</taxon>
        <taxon>Bacillati</taxon>
        <taxon>Actinomycetota</taxon>
        <taxon>Actinomycetes</taxon>
        <taxon>Kitasatosporales</taxon>
        <taxon>Streptomycetaceae</taxon>
        <taxon>Streptomyces</taxon>
    </lineage>
</organism>
<keyword evidence="5" id="KW-0547">Nucleotide-binding</keyword>
<evidence type="ECO:0000256" key="9">
    <source>
        <dbReference type="ARBA" id="ARBA00023251"/>
    </source>
</evidence>
<protein>
    <recommendedName>
        <fullName evidence="2">ABC-type xenobiotic transporter</fullName>
        <ecNumber evidence="2">7.6.2.2</ecNumber>
    </recommendedName>
</protein>
<dbReference type="InterPro" id="IPR050763">
    <property type="entry name" value="ABC_transporter_ATP-binding"/>
</dbReference>
<dbReference type="EC" id="7.6.2.2" evidence="2"/>
<accession>A0A918ZGW4</accession>
<dbReference type="AlphaFoldDB" id="A0A918ZGW4"/>